<reference evidence="2 3" key="1">
    <citation type="submission" date="2018-06" db="EMBL/GenBank/DDBJ databases">
        <title>The Genome of Cuscuta australis (Dodder) Provides Insight into the Evolution of Plant Parasitism.</title>
        <authorList>
            <person name="Liu H."/>
        </authorList>
    </citation>
    <scope>NUCLEOTIDE SEQUENCE [LARGE SCALE GENOMIC DNA]</scope>
    <source>
        <strain evidence="3">cv. Yunnan</strain>
        <tissue evidence="2">Vines</tissue>
    </source>
</reference>
<accession>A0A328DVI9</accession>
<dbReference type="InterPro" id="IPR045866">
    <property type="entry name" value="FAM210A/B-like"/>
</dbReference>
<dbReference type="GO" id="GO:0005739">
    <property type="term" value="C:mitochondrion"/>
    <property type="evidence" value="ECO:0007669"/>
    <property type="project" value="TreeGrafter"/>
</dbReference>
<name>A0A328DVI9_9ASTE</name>
<dbReference type="AlphaFoldDB" id="A0A328DVI9"/>
<proteinExistence type="predicted"/>
<evidence type="ECO:0000259" key="1">
    <source>
        <dbReference type="Pfam" id="PF06916"/>
    </source>
</evidence>
<feature type="domain" description="DUF1279" evidence="1">
    <location>
        <begin position="5"/>
        <end position="115"/>
    </location>
</feature>
<dbReference type="InterPro" id="IPR009688">
    <property type="entry name" value="FAM210A/B-like_dom"/>
</dbReference>
<dbReference type="PANTHER" id="PTHR21377:SF0">
    <property type="entry name" value="PROTEIN FAM210B, MITOCHONDRIAL"/>
    <property type="match status" value="1"/>
</dbReference>
<gene>
    <name evidence="2" type="ORF">DM860_005863</name>
</gene>
<dbReference type="Pfam" id="PF06916">
    <property type="entry name" value="FAM210A-B_dom"/>
    <property type="match status" value="1"/>
</dbReference>
<protein>
    <recommendedName>
        <fullName evidence="1">DUF1279 domain-containing protein</fullName>
    </recommendedName>
</protein>
<organism evidence="2 3">
    <name type="scientific">Cuscuta australis</name>
    <dbReference type="NCBI Taxonomy" id="267555"/>
    <lineage>
        <taxon>Eukaryota</taxon>
        <taxon>Viridiplantae</taxon>
        <taxon>Streptophyta</taxon>
        <taxon>Embryophyta</taxon>
        <taxon>Tracheophyta</taxon>
        <taxon>Spermatophyta</taxon>
        <taxon>Magnoliopsida</taxon>
        <taxon>eudicotyledons</taxon>
        <taxon>Gunneridae</taxon>
        <taxon>Pentapetalae</taxon>
        <taxon>asterids</taxon>
        <taxon>lamiids</taxon>
        <taxon>Solanales</taxon>
        <taxon>Convolvulaceae</taxon>
        <taxon>Cuscuteae</taxon>
        <taxon>Cuscuta</taxon>
        <taxon>Cuscuta subgen. Grammica</taxon>
        <taxon>Cuscuta sect. Cleistogrammica</taxon>
    </lineage>
</organism>
<evidence type="ECO:0000313" key="2">
    <source>
        <dbReference type="EMBL" id="RAL48439.1"/>
    </source>
</evidence>
<dbReference type="PANTHER" id="PTHR21377">
    <property type="entry name" value="PROTEIN FAM210B, MITOCHONDRIAL"/>
    <property type="match status" value="1"/>
</dbReference>
<sequence length="169" mass="17629">MAGGRFRQLLKKYGKVALGVHLSVSAASITGLYVAVNNNVDVESMIEKVGLFKPKSEESTSQNPDEIGADAVAQPKARNRTAELAASSGGAIALAVLLNKALFPVRVPITLALTPPVARYLVGVGREMVKLNDDNGHGGLVVMVVTGGMDGVGKSRKHWLGVATVALDL</sequence>
<comment type="caution">
    <text evidence="2">The sequence shown here is derived from an EMBL/GenBank/DDBJ whole genome shotgun (WGS) entry which is preliminary data.</text>
</comment>
<keyword evidence="3" id="KW-1185">Reference proteome</keyword>
<evidence type="ECO:0000313" key="3">
    <source>
        <dbReference type="Proteomes" id="UP000249390"/>
    </source>
</evidence>
<dbReference type="EMBL" id="NQVE01000098">
    <property type="protein sequence ID" value="RAL48439.1"/>
    <property type="molecule type" value="Genomic_DNA"/>
</dbReference>
<dbReference type="Proteomes" id="UP000249390">
    <property type="component" value="Unassembled WGS sequence"/>
</dbReference>